<feature type="region of interest" description="Disordered" evidence="1">
    <location>
        <begin position="152"/>
        <end position="177"/>
    </location>
</feature>
<comment type="caution">
    <text evidence="2">The sequence shown here is derived from an EMBL/GenBank/DDBJ whole genome shotgun (WGS) entry which is preliminary data.</text>
</comment>
<proteinExistence type="predicted"/>
<evidence type="ECO:0000313" key="2">
    <source>
        <dbReference type="EMBL" id="MDR8018956.1"/>
    </source>
</evidence>
<keyword evidence="3" id="KW-1185">Reference proteome</keyword>
<organism evidence="2 3">
    <name type="scientific">Nesterenkonia aerolata</name>
    <dbReference type="NCBI Taxonomy" id="3074079"/>
    <lineage>
        <taxon>Bacteria</taxon>
        <taxon>Bacillati</taxon>
        <taxon>Actinomycetota</taxon>
        <taxon>Actinomycetes</taxon>
        <taxon>Micrococcales</taxon>
        <taxon>Micrococcaceae</taxon>
        <taxon>Nesterenkonia</taxon>
    </lineage>
</organism>
<dbReference type="EMBL" id="JAVKGR010000004">
    <property type="protein sequence ID" value="MDR8018956.1"/>
    <property type="molecule type" value="Genomic_DNA"/>
</dbReference>
<gene>
    <name evidence="2" type="ORF">RIL96_05190</name>
</gene>
<feature type="compositionally biased region" description="Polar residues" evidence="1">
    <location>
        <begin position="155"/>
        <end position="173"/>
    </location>
</feature>
<dbReference type="RefSeq" id="WP_310547954.1">
    <property type="nucleotide sequence ID" value="NZ_JAVKGR010000004.1"/>
</dbReference>
<evidence type="ECO:0000313" key="3">
    <source>
        <dbReference type="Proteomes" id="UP001251870"/>
    </source>
</evidence>
<reference evidence="2 3" key="1">
    <citation type="submission" date="2023-09" db="EMBL/GenBank/DDBJ databases">
        <title>Description of three actinobacteria isolated from air of manufacturing shop in a pharmaceutical factory.</title>
        <authorList>
            <person name="Zhang D.-F."/>
        </authorList>
    </citation>
    <scope>NUCLEOTIDE SEQUENCE [LARGE SCALE GENOMIC DNA]</scope>
    <source>
        <strain evidence="2 3">LY-0111</strain>
    </source>
</reference>
<accession>A0ABU2DRC7</accession>
<dbReference type="Proteomes" id="UP001251870">
    <property type="component" value="Unassembled WGS sequence"/>
</dbReference>
<sequence>MKPIPPYWAQYHETVTFHGGTTWDMTITGSSLVSEEDAQRNARERLARFVASGGPDGDTPRGWYYPDRQLPEELLEEIRSEDVGLVAAITRNRYGAAILNTDAVLITDVDLAVPATGQGPDTGRRARRSVEKVNARGHGLLGWLFRRSTAAEKLGSTSPTDPTAGATASSPSDVSFEERLSREVERITGLIGQFAARNPELGVRTYRTRNGFRVLITGAEAPPRSNRAAQIMRI</sequence>
<protein>
    <submittedName>
        <fullName evidence="2">Uncharacterized protein</fullName>
    </submittedName>
</protein>
<evidence type="ECO:0000256" key="1">
    <source>
        <dbReference type="SAM" id="MobiDB-lite"/>
    </source>
</evidence>
<name>A0ABU2DRC7_9MICC</name>